<accession>Q22TD8</accession>
<gene>
    <name evidence="7" type="ORF">TTHERM_00171870</name>
</gene>
<proteinExistence type="predicted"/>
<dbReference type="PANTHER" id="PTHR22950">
    <property type="entry name" value="AMINO ACID TRANSPORTER"/>
    <property type="match status" value="1"/>
</dbReference>
<dbReference type="OrthoDB" id="339469at2759"/>
<feature type="transmembrane region" description="Helical" evidence="5">
    <location>
        <begin position="161"/>
        <end position="182"/>
    </location>
</feature>
<dbReference type="Proteomes" id="UP000009168">
    <property type="component" value="Unassembled WGS sequence"/>
</dbReference>
<evidence type="ECO:0000256" key="3">
    <source>
        <dbReference type="ARBA" id="ARBA00022989"/>
    </source>
</evidence>
<dbReference type="EMBL" id="GG662840">
    <property type="protein sequence ID" value="EAR88500.2"/>
    <property type="molecule type" value="Genomic_DNA"/>
</dbReference>
<name>Q22TD8_TETTS</name>
<dbReference type="InParanoid" id="Q22TD8"/>
<evidence type="ECO:0000256" key="4">
    <source>
        <dbReference type="ARBA" id="ARBA00023136"/>
    </source>
</evidence>
<comment type="subcellular location">
    <subcellularLocation>
        <location evidence="1">Membrane</location>
        <topology evidence="1">Multi-pass membrane protein</topology>
    </subcellularLocation>
</comment>
<dbReference type="OMA" id="AGFICTH"/>
<dbReference type="HOGENOM" id="CLU_570507_0_0_1"/>
<feature type="transmembrane region" description="Helical" evidence="5">
    <location>
        <begin position="377"/>
        <end position="397"/>
    </location>
</feature>
<evidence type="ECO:0000256" key="2">
    <source>
        <dbReference type="ARBA" id="ARBA00022692"/>
    </source>
</evidence>
<reference evidence="8" key="1">
    <citation type="journal article" date="2006" name="PLoS Biol.">
        <title>Macronuclear genome sequence of the ciliate Tetrahymena thermophila, a model eukaryote.</title>
        <authorList>
            <person name="Eisen J.A."/>
            <person name="Coyne R.S."/>
            <person name="Wu M."/>
            <person name="Wu D."/>
            <person name="Thiagarajan M."/>
            <person name="Wortman J.R."/>
            <person name="Badger J.H."/>
            <person name="Ren Q."/>
            <person name="Amedeo P."/>
            <person name="Jones K.M."/>
            <person name="Tallon L.J."/>
            <person name="Delcher A.L."/>
            <person name="Salzberg S.L."/>
            <person name="Silva J.C."/>
            <person name="Haas B.J."/>
            <person name="Majoros W.H."/>
            <person name="Farzad M."/>
            <person name="Carlton J.M."/>
            <person name="Smith R.K. Jr."/>
            <person name="Garg J."/>
            <person name="Pearlman R.E."/>
            <person name="Karrer K.M."/>
            <person name="Sun L."/>
            <person name="Manning G."/>
            <person name="Elde N.C."/>
            <person name="Turkewitz A.P."/>
            <person name="Asai D.J."/>
            <person name="Wilkes D.E."/>
            <person name="Wang Y."/>
            <person name="Cai H."/>
            <person name="Collins K."/>
            <person name="Stewart B.A."/>
            <person name="Lee S.R."/>
            <person name="Wilamowska K."/>
            <person name="Weinberg Z."/>
            <person name="Ruzzo W.L."/>
            <person name="Wloga D."/>
            <person name="Gaertig J."/>
            <person name="Frankel J."/>
            <person name="Tsao C.-C."/>
            <person name="Gorovsky M.A."/>
            <person name="Keeling P.J."/>
            <person name="Waller R.F."/>
            <person name="Patron N.J."/>
            <person name="Cherry J.M."/>
            <person name="Stover N.A."/>
            <person name="Krieger C.J."/>
            <person name="del Toro C."/>
            <person name="Ryder H.F."/>
            <person name="Williamson S.C."/>
            <person name="Barbeau R.A."/>
            <person name="Hamilton E.P."/>
            <person name="Orias E."/>
        </authorList>
    </citation>
    <scope>NUCLEOTIDE SEQUENCE [LARGE SCALE GENOMIC DNA]</scope>
    <source>
        <strain evidence="8">SB210</strain>
    </source>
</reference>
<feature type="transmembrane region" description="Helical" evidence="5">
    <location>
        <begin position="134"/>
        <end position="155"/>
    </location>
</feature>
<keyword evidence="3 5" id="KW-1133">Transmembrane helix</keyword>
<evidence type="ECO:0000256" key="1">
    <source>
        <dbReference type="ARBA" id="ARBA00004141"/>
    </source>
</evidence>
<dbReference type="eggNOG" id="KOG1304">
    <property type="taxonomic scope" value="Eukaryota"/>
</dbReference>
<dbReference type="RefSeq" id="XP_001008745.2">
    <property type="nucleotide sequence ID" value="XM_001008745.3"/>
</dbReference>
<dbReference type="GO" id="GO:0016020">
    <property type="term" value="C:membrane"/>
    <property type="evidence" value="ECO:0007669"/>
    <property type="project" value="UniProtKB-SubCell"/>
</dbReference>
<keyword evidence="2 5" id="KW-0812">Transmembrane</keyword>
<feature type="transmembrane region" description="Helical" evidence="5">
    <location>
        <begin position="412"/>
        <end position="434"/>
    </location>
</feature>
<organism evidence="7 8">
    <name type="scientific">Tetrahymena thermophila (strain SB210)</name>
    <dbReference type="NCBI Taxonomy" id="312017"/>
    <lineage>
        <taxon>Eukaryota</taxon>
        <taxon>Sar</taxon>
        <taxon>Alveolata</taxon>
        <taxon>Ciliophora</taxon>
        <taxon>Intramacronucleata</taxon>
        <taxon>Oligohymenophorea</taxon>
        <taxon>Hymenostomatida</taxon>
        <taxon>Tetrahymenina</taxon>
        <taxon>Tetrahymenidae</taxon>
        <taxon>Tetrahymena</taxon>
    </lineage>
</organism>
<feature type="transmembrane region" description="Helical" evidence="5">
    <location>
        <begin position="312"/>
        <end position="334"/>
    </location>
</feature>
<dbReference type="InterPro" id="IPR013057">
    <property type="entry name" value="AA_transpt_TM"/>
</dbReference>
<evidence type="ECO:0000259" key="6">
    <source>
        <dbReference type="Pfam" id="PF01490"/>
    </source>
</evidence>
<feature type="transmembrane region" description="Helical" evidence="5">
    <location>
        <begin position="236"/>
        <end position="258"/>
    </location>
</feature>
<keyword evidence="8" id="KW-1185">Reference proteome</keyword>
<evidence type="ECO:0000313" key="7">
    <source>
        <dbReference type="EMBL" id="EAR88500.2"/>
    </source>
</evidence>
<feature type="domain" description="Amino acid transporter transmembrane" evidence="6">
    <location>
        <begin position="48"/>
        <end position="432"/>
    </location>
</feature>
<dbReference type="Pfam" id="PF01490">
    <property type="entry name" value="Aa_trans"/>
    <property type="match status" value="1"/>
</dbReference>
<keyword evidence="4 5" id="KW-0472">Membrane</keyword>
<dbReference type="AlphaFoldDB" id="Q22TD8"/>
<dbReference type="PANTHER" id="PTHR22950:SF666">
    <property type="entry name" value="VACUOLAR AMINO ACID TRANSPORTER 4"/>
    <property type="match status" value="1"/>
</dbReference>
<sequence>MNDQNSRSHNSNKVYDQAPNANKFEQFDIEDANIAQKSTIPHLKTDQGASVYNATINICKSGFGTTILFMPYVFMKCGSILSIILMTFTGALCYYAWMQLIKVIQKIEEQENYRRSVTLKQAVETILGERMVQVVEFFTVFFNFGTILSYMVFIQKSMDDILKYKLILCIIMAAIFIPVSLYRNIQKLGIFSQFGLTTFFVAVLIIIIKSLYILFSGNTSSNDPNFQYNLFSFNEIPLFFGVYVFAYDINGVVTEVYASMEERNKFDIILYRYVIVMCLTGLITGAIGYAAFKDTTSDLIFNNLVDMGSIQQILKIFYAISLLGSILLYGFPILQRIDTFMERRYFTNQNVQRTGVRLLFFLLIFILATQLPKLTDLFNLLGCVFSIGLGFVFPIMLSEKISEGDKDHRRKVINYTVLFIGLFGGLSGVVSTLIEIF</sequence>
<dbReference type="FunCoup" id="Q22TD8">
    <property type="interactions" value="2"/>
</dbReference>
<evidence type="ECO:0000313" key="8">
    <source>
        <dbReference type="Proteomes" id="UP000009168"/>
    </source>
</evidence>
<dbReference type="GeneID" id="7827283"/>
<protein>
    <submittedName>
        <fullName evidence="7">Transmembrane amino acid transporter protein</fullName>
    </submittedName>
</protein>
<dbReference type="GO" id="GO:0015179">
    <property type="term" value="F:L-amino acid transmembrane transporter activity"/>
    <property type="evidence" value="ECO:0007669"/>
    <property type="project" value="TreeGrafter"/>
</dbReference>
<dbReference type="KEGG" id="tet:TTHERM_00171870"/>
<feature type="transmembrane region" description="Helical" evidence="5">
    <location>
        <begin position="194"/>
        <end position="216"/>
    </location>
</feature>
<feature type="transmembrane region" description="Helical" evidence="5">
    <location>
        <begin position="73"/>
        <end position="97"/>
    </location>
</feature>
<feature type="transmembrane region" description="Helical" evidence="5">
    <location>
        <begin position="270"/>
        <end position="292"/>
    </location>
</feature>
<evidence type="ECO:0000256" key="5">
    <source>
        <dbReference type="SAM" id="Phobius"/>
    </source>
</evidence>
<dbReference type="STRING" id="312017.Q22TD8"/>
<feature type="transmembrane region" description="Helical" evidence="5">
    <location>
        <begin position="355"/>
        <end position="371"/>
    </location>
</feature>